<proteinExistence type="predicted"/>
<dbReference type="Pfam" id="PF00072">
    <property type="entry name" value="Response_reg"/>
    <property type="match status" value="1"/>
</dbReference>
<dbReference type="SMART" id="SM00448">
    <property type="entry name" value="REC"/>
    <property type="match status" value="1"/>
</dbReference>
<dbReference type="PANTHER" id="PTHR43228">
    <property type="entry name" value="TWO-COMPONENT RESPONSE REGULATOR"/>
    <property type="match status" value="1"/>
</dbReference>
<dbReference type="PANTHER" id="PTHR43228:SF1">
    <property type="entry name" value="TWO-COMPONENT RESPONSE REGULATOR ARR22"/>
    <property type="match status" value="1"/>
</dbReference>
<dbReference type="InterPro" id="IPR001789">
    <property type="entry name" value="Sig_transdc_resp-reg_receiver"/>
</dbReference>
<dbReference type="Gene3D" id="3.40.50.2300">
    <property type="match status" value="1"/>
</dbReference>
<dbReference type="EMBL" id="AEGP01000030">
    <property type="protein sequence ID" value="EGG42339.1"/>
    <property type="molecule type" value="Genomic_DNA"/>
</dbReference>
<accession>F3KJX5</accession>
<dbReference type="InterPro" id="IPR052048">
    <property type="entry name" value="ST_Response_Regulator"/>
</dbReference>
<dbReference type="InterPro" id="IPR011006">
    <property type="entry name" value="CheY-like_superfamily"/>
</dbReference>
<dbReference type="PROSITE" id="PS50110">
    <property type="entry name" value="RESPONSE_REGULATORY"/>
    <property type="match status" value="1"/>
</dbReference>
<feature type="domain" description="Response regulatory" evidence="1">
    <location>
        <begin position="3"/>
        <end position="118"/>
    </location>
</feature>
<dbReference type="HOGENOM" id="CLU_000445_69_15_2"/>
<evidence type="ECO:0000313" key="2">
    <source>
        <dbReference type="EMBL" id="EGG42339.1"/>
    </source>
</evidence>
<evidence type="ECO:0000259" key="1">
    <source>
        <dbReference type="PROSITE" id="PS50110"/>
    </source>
</evidence>
<dbReference type="AlphaFoldDB" id="F3KJX5"/>
<reference evidence="2" key="1">
    <citation type="journal article" date="2011" name="PLoS ONE">
        <title>Genome of a low-salinity ammonia-oxidizing archaeon determined by single-cell and metagenomic analysis.</title>
        <authorList>
            <person name="Blainey P.C."/>
            <person name="Mosier A.C."/>
            <person name="Potanina A."/>
            <person name="Francis C.A."/>
            <person name="Quake S.R."/>
        </authorList>
    </citation>
    <scope>NUCLEOTIDE SEQUENCE [LARGE SCALE GENOMIC DNA]</scope>
    <source>
        <strain evidence="2">SFB1</strain>
    </source>
</reference>
<gene>
    <name evidence="2" type="ORF">Nlim_0784</name>
</gene>
<dbReference type="Proteomes" id="UP000004348">
    <property type="component" value="Chromosome"/>
</dbReference>
<dbReference type="GO" id="GO:0000160">
    <property type="term" value="P:phosphorelay signal transduction system"/>
    <property type="evidence" value="ECO:0007669"/>
    <property type="project" value="InterPro"/>
</dbReference>
<comment type="caution">
    <text evidence="2">The sequence shown here is derived from an EMBL/GenBank/DDBJ whole genome shotgun (WGS) entry which is preliminary data.</text>
</comment>
<sequence length="121" mass="13730">MVNCIVIDDNSDIVKVVCELLEMIKVKVLATGTDGLQAVELYKKHRPNIIFIDLSMPKFDGFYAISKIREFDPNSKIVAVTADLKADEYVLLNSLKPNTILYKPFNTKTLMQTIFDILPYS</sequence>
<organism evidence="2">
    <name type="scientific">Candidatus Nitrosarchaeum limnium SFB1</name>
    <dbReference type="NCBI Taxonomy" id="886738"/>
    <lineage>
        <taxon>Archaea</taxon>
        <taxon>Nitrososphaerota</taxon>
        <taxon>Nitrososphaeria</taxon>
        <taxon>Nitrosopumilales</taxon>
        <taxon>Nitrosopumilaceae</taxon>
        <taxon>Nitrosarchaeum</taxon>
    </lineage>
</organism>
<dbReference type="SUPFAM" id="SSF52172">
    <property type="entry name" value="CheY-like"/>
    <property type="match status" value="1"/>
</dbReference>
<protein>
    <submittedName>
        <fullName evidence="2">CheY-like receiver</fullName>
    </submittedName>
</protein>
<name>F3KJX5_9ARCH</name>
<dbReference type="CDD" id="cd17546">
    <property type="entry name" value="REC_hyHK_CKI1_RcsC-like"/>
    <property type="match status" value="1"/>
</dbReference>
<dbReference type="STRING" id="886738.Nlim_0784"/>